<organism evidence="2 3">
    <name type="scientific">Theobroma cacao</name>
    <name type="common">Cacao</name>
    <name type="synonym">Cocoa</name>
    <dbReference type="NCBI Taxonomy" id="3641"/>
    <lineage>
        <taxon>Eukaryota</taxon>
        <taxon>Viridiplantae</taxon>
        <taxon>Streptophyta</taxon>
        <taxon>Embryophyta</taxon>
        <taxon>Tracheophyta</taxon>
        <taxon>Spermatophyta</taxon>
        <taxon>Magnoliopsida</taxon>
        <taxon>eudicotyledons</taxon>
        <taxon>Gunneridae</taxon>
        <taxon>Pentapetalae</taxon>
        <taxon>rosids</taxon>
        <taxon>malvids</taxon>
        <taxon>Malvales</taxon>
        <taxon>Malvaceae</taxon>
        <taxon>Byttnerioideae</taxon>
        <taxon>Theobroma</taxon>
    </lineage>
</organism>
<dbReference type="PANTHER" id="PTHR36782">
    <property type="entry name" value="BNAC03G62080D PROTEIN"/>
    <property type="match status" value="1"/>
</dbReference>
<dbReference type="AlphaFoldDB" id="A0A061G6I4"/>
<reference evidence="2 3" key="1">
    <citation type="journal article" date="2013" name="Genome Biol.">
        <title>The genome sequence of the most widely cultivated cacao type and its use to identify candidate genes regulating pod color.</title>
        <authorList>
            <person name="Motamayor J.C."/>
            <person name="Mockaitis K."/>
            <person name="Schmutz J."/>
            <person name="Haiminen N."/>
            <person name="Iii D.L."/>
            <person name="Cornejo O."/>
            <person name="Findley S.D."/>
            <person name="Zheng P."/>
            <person name="Utro F."/>
            <person name="Royaert S."/>
            <person name="Saski C."/>
            <person name="Jenkins J."/>
            <person name="Podicheti R."/>
            <person name="Zhao M."/>
            <person name="Scheffler B.E."/>
            <person name="Stack J.C."/>
            <person name="Feltus F.A."/>
            <person name="Mustiga G.M."/>
            <person name="Amores F."/>
            <person name="Phillips W."/>
            <person name="Marelli J.P."/>
            <person name="May G.D."/>
            <person name="Shapiro H."/>
            <person name="Ma J."/>
            <person name="Bustamante C.D."/>
            <person name="Schnell R.J."/>
            <person name="Main D."/>
            <person name="Gilbert D."/>
            <person name="Parida L."/>
            <person name="Kuhn D.N."/>
        </authorList>
    </citation>
    <scope>NUCLEOTIDE SEQUENCE [LARGE SCALE GENOMIC DNA]</scope>
    <source>
        <strain evidence="3">cv. Matina 1-6</strain>
    </source>
</reference>
<gene>
    <name evidence="2" type="ORF">TCM_016469</name>
</gene>
<dbReference type="InParanoid" id="A0A061G6I4"/>
<dbReference type="HOGENOM" id="CLU_135312_0_0_1"/>
<evidence type="ECO:0000259" key="1">
    <source>
        <dbReference type="Pfam" id="PF25418"/>
    </source>
</evidence>
<dbReference type="EMBL" id="CM001881">
    <property type="protein sequence ID" value="EOY25028.1"/>
    <property type="molecule type" value="Genomic_DNA"/>
</dbReference>
<dbReference type="Pfam" id="PF25418">
    <property type="entry name" value="DUF7890"/>
    <property type="match status" value="1"/>
</dbReference>
<evidence type="ECO:0000313" key="2">
    <source>
        <dbReference type="EMBL" id="EOY25028.1"/>
    </source>
</evidence>
<dbReference type="InterPro" id="IPR057212">
    <property type="entry name" value="DUF7890"/>
</dbReference>
<dbReference type="PANTHER" id="PTHR36782:SF1">
    <property type="entry name" value="CALCIUM UNIPORTER PROTEIN"/>
    <property type="match status" value="1"/>
</dbReference>
<feature type="domain" description="DUF7890" evidence="1">
    <location>
        <begin position="104"/>
        <end position="148"/>
    </location>
</feature>
<evidence type="ECO:0000313" key="3">
    <source>
        <dbReference type="Proteomes" id="UP000026915"/>
    </source>
</evidence>
<sequence length="166" mass="18444">MITTKSVTKQNPSFFSSPKKETMFTFFPSWLQRVLSGEIFELVEPNSASSFIYRDGLSKKQSPSKLKTCYGDSFSSSKPLLKVKDDKDMKKKSSGATGFDAKATIRVKVRMTKQEAARLLSKCKDGGVLEFRDVARELVALPKDRVIVAFPCPGSNAALDSIPEEY</sequence>
<dbReference type="STRING" id="3641.A0A061G6I4"/>
<dbReference type="OMA" id="ASFIHWV"/>
<name>A0A061G6I4_THECC</name>
<proteinExistence type="predicted"/>
<dbReference type="Proteomes" id="UP000026915">
    <property type="component" value="Chromosome 3"/>
</dbReference>
<accession>A0A061G6I4</accession>
<dbReference type="Gramene" id="EOY25028">
    <property type="protein sequence ID" value="EOY25028"/>
    <property type="gene ID" value="TCM_016469"/>
</dbReference>
<keyword evidence="3" id="KW-1185">Reference proteome</keyword>
<dbReference type="eggNOG" id="ENOG502SDNN">
    <property type="taxonomic scope" value="Eukaryota"/>
</dbReference>
<protein>
    <recommendedName>
        <fullName evidence="1">DUF7890 domain-containing protein</fullName>
    </recommendedName>
</protein>